<feature type="domain" description="HTH luxR-type" evidence="4">
    <location>
        <begin position="144"/>
        <end position="209"/>
    </location>
</feature>
<evidence type="ECO:0000256" key="1">
    <source>
        <dbReference type="ARBA" id="ARBA00023015"/>
    </source>
</evidence>
<proteinExistence type="predicted"/>
<dbReference type="PROSITE" id="PS00622">
    <property type="entry name" value="HTH_LUXR_1"/>
    <property type="match status" value="1"/>
</dbReference>
<dbReference type="PANTHER" id="PTHR44688">
    <property type="entry name" value="DNA-BINDING TRANSCRIPTIONAL ACTIVATOR DEVR_DOSR"/>
    <property type="match status" value="1"/>
</dbReference>
<keyword evidence="2" id="KW-0238">DNA-binding</keyword>
<dbReference type="EMBL" id="OBEL01000001">
    <property type="protein sequence ID" value="SNZ07242.1"/>
    <property type="molecule type" value="Genomic_DNA"/>
</dbReference>
<dbReference type="PROSITE" id="PS50043">
    <property type="entry name" value="HTH_LUXR_2"/>
    <property type="match status" value="1"/>
</dbReference>
<evidence type="ECO:0000256" key="2">
    <source>
        <dbReference type="ARBA" id="ARBA00023125"/>
    </source>
</evidence>
<dbReference type="AlphaFoldDB" id="A0A285NCM0"/>
<dbReference type="GO" id="GO:0003677">
    <property type="term" value="F:DNA binding"/>
    <property type="evidence" value="ECO:0007669"/>
    <property type="project" value="UniProtKB-KW"/>
</dbReference>
<dbReference type="InterPro" id="IPR000792">
    <property type="entry name" value="Tscrpt_reg_LuxR_C"/>
</dbReference>
<gene>
    <name evidence="5" type="ORF">SAMN06265368_0759</name>
</gene>
<keyword evidence="6" id="KW-1185">Reference proteome</keyword>
<keyword evidence="1" id="KW-0805">Transcription regulation</keyword>
<dbReference type="Proteomes" id="UP000219439">
    <property type="component" value="Unassembled WGS sequence"/>
</dbReference>
<dbReference type="RefSeq" id="WP_097152053.1">
    <property type="nucleotide sequence ID" value="NZ_OBEL01000001.1"/>
</dbReference>
<dbReference type="InterPro" id="IPR016032">
    <property type="entry name" value="Sig_transdc_resp-reg_C-effctor"/>
</dbReference>
<protein>
    <submittedName>
        <fullName evidence="5">Regulatory protein, luxR family</fullName>
    </submittedName>
</protein>
<evidence type="ECO:0000313" key="6">
    <source>
        <dbReference type="Proteomes" id="UP000219439"/>
    </source>
</evidence>
<keyword evidence="3" id="KW-0804">Transcription</keyword>
<dbReference type="SUPFAM" id="SSF46894">
    <property type="entry name" value="C-terminal effector domain of the bipartite response regulators"/>
    <property type="match status" value="1"/>
</dbReference>
<dbReference type="OrthoDB" id="3170288at2"/>
<dbReference type="GO" id="GO:0006355">
    <property type="term" value="P:regulation of DNA-templated transcription"/>
    <property type="evidence" value="ECO:0007669"/>
    <property type="project" value="InterPro"/>
</dbReference>
<accession>A0A285NCM0</accession>
<dbReference type="SMART" id="SM00421">
    <property type="entry name" value="HTH_LUXR"/>
    <property type="match status" value="1"/>
</dbReference>
<dbReference type="PANTHER" id="PTHR44688:SF16">
    <property type="entry name" value="DNA-BINDING TRANSCRIPTIONAL ACTIVATOR DEVR_DOSR"/>
    <property type="match status" value="1"/>
</dbReference>
<evidence type="ECO:0000259" key="4">
    <source>
        <dbReference type="PROSITE" id="PS50043"/>
    </source>
</evidence>
<organism evidence="5 6">
    <name type="scientific">Cohaesibacter gelatinilyticus</name>
    <dbReference type="NCBI Taxonomy" id="372072"/>
    <lineage>
        <taxon>Bacteria</taxon>
        <taxon>Pseudomonadati</taxon>
        <taxon>Pseudomonadota</taxon>
        <taxon>Alphaproteobacteria</taxon>
        <taxon>Hyphomicrobiales</taxon>
        <taxon>Cohaesibacteraceae</taxon>
    </lineage>
</organism>
<evidence type="ECO:0000313" key="5">
    <source>
        <dbReference type="EMBL" id="SNZ07242.1"/>
    </source>
</evidence>
<sequence>MAEEPLFKLIGGVAVTPYPCFATPVFSGSESNCLYIQEITKEDVVTEMCSVSENAIRDIAYYDCPLRANLGDLGLYAYHDLNGLKHVGQKKQIAETLVRDFSHLYEYPYLSKTIASFLNNKEFKLVARLRMEVMDRACLYERSKNGIKLHISKREIEVFSFIINGRGNEEIADALGISENTVYTHVSNVKRKTESINRLEAVVKLFRLGYISKSLYL</sequence>
<dbReference type="Gene3D" id="1.10.10.10">
    <property type="entry name" value="Winged helix-like DNA-binding domain superfamily/Winged helix DNA-binding domain"/>
    <property type="match status" value="1"/>
</dbReference>
<reference evidence="5 6" key="1">
    <citation type="submission" date="2017-09" db="EMBL/GenBank/DDBJ databases">
        <authorList>
            <person name="Ehlers B."/>
            <person name="Leendertz F.H."/>
        </authorList>
    </citation>
    <scope>NUCLEOTIDE SEQUENCE [LARGE SCALE GENOMIC DNA]</scope>
    <source>
        <strain evidence="5 6">DSM 18289</strain>
    </source>
</reference>
<dbReference type="PRINTS" id="PR00038">
    <property type="entry name" value="HTHLUXR"/>
</dbReference>
<name>A0A285NCM0_9HYPH</name>
<evidence type="ECO:0000256" key="3">
    <source>
        <dbReference type="ARBA" id="ARBA00023163"/>
    </source>
</evidence>
<dbReference type="InterPro" id="IPR036388">
    <property type="entry name" value="WH-like_DNA-bd_sf"/>
</dbReference>
<dbReference type="CDD" id="cd06170">
    <property type="entry name" value="LuxR_C_like"/>
    <property type="match status" value="1"/>
</dbReference>
<dbReference type="Pfam" id="PF00196">
    <property type="entry name" value="GerE"/>
    <property type="match status" value="1"/>
</dbReference>